<keyword evidence="9 14" id="KW-1133">Transmembrane helix</keyword>
<dbReference type="AlphaFoldDB" id="A0A9X0I0E9"/>
<protein>
    <submittedName>
        <fullName evidence="18">Uncharacterized protein</fullName>
    </submittedName>
</protein>
<dbReference type="RefSeq" id="WP_013733770.1">
    <property type="nucleotide sequence ID" value="NZ_LMWI01000002.1"/>
</dbReference>
<evidence type="ECO:0000256" key="8">
    <source>
        <dbReference type="ARBA" id="ARBA00022927"/>
    </source>
</evidence>
<organism evidence="18 19">
    <name type="scientific">Micromonospora maris</name>
    <dbReference type="NCBI Taxonomy" id="1003110"/>
    <lineage>
        <taxon>Bacteria</taxon>
        <taxon>Bacillati</taxon>
        <taxon>Actinomycetota</taxon>
        <taxon>Actinomycetes</taxon>
        <taxon>Micromonosporales</taxon>
        <taxon>Micromonosporaceae</taxon>
        <taxon>Micromonospora</taxon>
    </lineage>
</organism>
<dbReference type="PROSITE" id="PS00211">
    <property type="entry name" value="ABC_TRANSPORTER_1"/>
    <property type="match status" value="1"/>
</dbReference>
<feature type="transmembrane region" description="Helical" evidence="14">
    <location>
        <begin position="439"/>
        <end position="462"/>
    </location>
</feature>
<keyword evidence="10 14" id="KW-0472">Membrane</keyword>
<dbReference type="InterPro" id="IPR011527">
    <property type="entry name" value="ABC1_TM_dom"/>
</dbReference>
<feature type="domain" description="ABC transporter" evidence="15">
    <location>
        <begin position="510"/>
        <end position="743"/>
    </location>
</feature>
<feature type="transmembrane region" description="Helical" evidence="14">
    <location>
        <begin position="182"/>
        <end position="205"/>
    </location>
</feature>
<comment type="subcellular location">
    <subcellularLocation>
        <location evidence="1">Cell membrane</location>
        <topology evidence="1">Multi-pass membrane protein</topology>
    </subcellularLocation>
</comment>
<dbReference type="InterPro" id="IPR027417">
    <property type="entry name" value="P-loop_NTPase"/>
</dbReference>
<keyword evidence="2" id="KW-0813">Transport</keyword>
<evidence type="ECO:0000256" key="1">
    <source>
        <dbReference type="ARBA" id="ARBA00004651"/>
    </source>
</evidence>
<dbReference type="SMART" id="SM00382">
    <property type="entry name" value="AAA"/>
    <property type="match status" value="1"/>
</dbReference>
<dbReference type="PANTHER" id="PTHR24221">
    <property type="entry name" value="ATP-BINDING CASSETTE SUB-FAMILY B"/>
    <property type="match status" value="1"/>
</dbReference>
<comment type="caution">
    <text evidence="18">The sequence shown here is derived from an EMBL/GenBank/DDBJ whole genome shotgun (WGS) entry which is preliminary data.</text>
</comment>
<evidence type="ECO:0000256" key="13">
    <source>
        <dbReference type="SAM" id="MobiDB-lite"/>
    </source>
</evidence>
<dbReference type="Gene3D" id="1.20.1560.10">
    <property type="entry name" value="ABC transporter type 1, transmembrane domain"/>
    <property type="match status" value="1"/>
</dbReference>
<dbReference type="Gene3D" id="3.90.70.10">
    <property type="entry name" value="Cysteine proteinases"/>
    <property type="match status" value="1"/>
</dbReference>
<keyword evidence="6" id="KW-0788">Thiol protease</keyword>
<dbReference type="PROSITE" id="PS50893">
    <property type="entry name" value="ABC_TRANSPORTER_2"/>
    <property type="match status" value="1"/>
</dbReference>
<dbReference type="GO" id="GO:0005886">
    <property type="term" value="C:plasma membrane"/>
    <property type="evidence" value="ECO:0007669"/>
    <property type="project" value="UniProtKB-SubCell"/>
</dbReference>
<dbReference type="GO" id="GO:0043213">
    <property type="term" value="P:bacteriocin transport"/>
    <property type="evidence" value="ECO:0007669"/>
    <property type="project" value="UniProtKB-KW"/>
</dbReference>
<keyword evidence="5" id="KW-0547">Nucleotide-binding</keyword>
<dbReference type="InterPro" id="IPR039421">
    <property type="entry name" value="Type_1_exporter"/>
</dbReference>
<dbReference type="EMBL" id="LMWI01000002">
    <property type="protein sequence ID" value="KUJ44541.1"/>
    <property type="molecule type" value="Genomic_DNA"/>
</dbReference>
<dbReference type="PROSITE" id="PS50990">
    <property type="entry name" value="PEPTIDASE_C39"/>
    <property type="match status" value="1"/>
</dbReference>
<keyword evidence="7" id="KW-0067">ATP-binding</keyword>
<evidence type="ECO:0000256" key="3">
    <source>
        <dbReference type="ARBA" id="ARBA00022475"/>
    </source>
</evidence>
<dbReference type="InterPro" id="IPR017871">
    <property type="entry name" value="ABC_transporter-like_CS"/>
</dbReference>
<dbReference type="Gene3D" id="3.40.50.300">
    <property type="entry name" value="P-loop containing nucleotide triphosphate hydrolases"/>
    <property type="match status" value="1"/>
</dbReference>
<dbReference type="GO" id="GO:0015031">
    <property type="term" value="P:protein transport"/>
    <property type="evidence" value="ECO:0007669"/>
    <property type="project" value="UniProtKB-KW"/>
</dbReference>
<proteinExistence type="inferred from homology"/>
<dbReference type="Pfam" id="PF03412">
    <property type="entry name" value="Peptidase_C39"/>
    <property type="match status" value="1"/>
</dbReference>
<dbReference type="Proteomes" id="UP000053246">
    <property type="component" value="Unassembled WGS sequence"/>
</dbReference>
<dbReference type="PROSITE" id="PS50929">
    <property type="entry name" value="ABC_TM1F"/>
    <property type="match status" value="1"/>
</dbReference>
<accession>A0A9X0I0E9</accession>
<keyword evidence="4 14" id="KW-0812">Transmembrane</keyword>
<sequence length="747" mass="79780">MVVLADSQATTPPAEEPQPQPRRQRAVRTVETPQMEDADCGAACLSIILTHHGRRVPLAELRDRCGVGRDGMTASGFARAAAGYGLKVTGRWIETSDLDMASRVPVPAVVFLDGRHYAVLEGVRRGRAWINDPAVGRLPLTPAEFATRANGPVLVATPTPEFEPGGERWPFARAVAQRIRPYAPMILAGALLGGVAAVPTLLASLTMRAVLNRVLILGDLAWRPALLAILVGGALLAALAGWAQQRIFATALAAMATRFSSRYLTALLRLPGEFFHRRHLSGLVNRTQMNDGLAIALSERVVLPAAAAVTVAGYGLFIGYLAPRLLVVMSLAMAAQIVLLNVVRRRAGPHQQRLLFEQLRRDSTAHSGLKMIESVKADGAERWLFASWARSAGRTLDAANALASATLGVMALSAAVGPAALAGLALVGAHDVAAGRIDLGTLLTAQLVGGAMLAPLGLLVGLGSEIQVTRVHVSVIDDALAATPHPARATVLAPDAPPEPAQPARLSGRIEFDRVSFGYDRHRPPLVRDISFTVEPGQWVALVGVSGSGKSTLARLAVGAAEPWSGAVLLDGRPRETYSRRTLAASIGYVEQQLRLFEGNLRDNLTLWDPTLPEERLRAALVDARIDRLVEQRGGLDHGAVNEHARNLSGGEQQRLELARALAADPPLLVLDEATSALDATTEFAVLEALRRRGVTCMFIAHRISTVRDADLILVLDRGEIVQRGTHAELIDTDGVYRRLATDGRSA</sequence>
<dbReference type="Pfam" id="PF00005">
    <property type="entry name" value="ABC_tran"/>
    <property type="match status" value="1"/>
</dbReference>
<dbReference type="InterPro" id="IPR003593">
    <property type="entry name" value="AAA+_ATPase"/>
</dbReference>
<feature type="region of interest" description="Disordered" evidence="13">
    <location>
        <begin position="1"/>
        <end position="25"/>
    </location>
</feature>
<dbReference type="GO" id="GO:0140359">
    <property type="term" value="F:ABC-type transporter activity"/>
    <property type="evidence" value="ECO:0007669"/>
    <property type="project" value="InterPro"/>
</dbReference>
<keyword evidence="3" id="KW-1003">Cell membrane</keyword>
<evidence type="ECO:0000256" key="14">
    <source>
        <dbReference type="SAM" id="Phobius"/>
    </source>
</evidence>
<evidence type="ECO:0000256" key="12">
    <source>
        <dbReference type="ARBA" id="ARBA00061644"/>
    </source>
</evidence>
<feature type="transmembrane region" description="Helical" evidence="14">
    <location>
        <begin position="401"/>
        <end position="427"/>
    </location>
</feature>
<feature type="domain" description="ABC transmembrane type-1" evidence="16">
    <location>
        <begin position="187"/>
        <end position="467"/>
    </location>
</feature>
<evidence type="ECO:0000256" key="2">
    <source>
        <dbReference type="ARBA" id="ARBA00022448"/>
    </source>
</evidence>
<feature type="domain" description="Peptidase C39" evidence="17">
    <location>
        <begin position="34"/>
        <end position="156"/>
    </location>
</feature>
<dbReference type="InterPro" id="IPR005074">
    <property type="entry name" value="Peptidase_C39"/>
</dbReference>
<evidence type="ECO:0000313" key="19">
    <source>
        <dbReference type="Proteomes" id="UP000053246"/>
    </source>
</evidence>
<evidence type="ECO:0000256" key="7">
    <source>
        <dbReference type="ARBA" id="ARBA00022840"/>
    </source>
</evidence>
<evidence type="ECO:0000259" key="15">
    <source>
        <dbReference type="PROSITE" id="PS50893"/>
    </source>
</evidence>
<dbReference type="InterPro" id="IPR003439">
    <property type="entry name" value="ABC_transporter-like_ATP-bd"/>
</dbReference>
<dbReference type="OMA" id="CACVVIA"/>
<feature type="transmembrane region" description="Helical" evidence="14">
    <location>
        <begin position="325"/>
        <end position="343"/>
    </location>
</feature>
<keyword evidence="8" id="KW-0653">Protein transport</keyword>
<feature type="transmembrane region" description="Helical" evidence="14">
    <location>
        <begin position="225"/>
        <end position="243"/>
    </location>
</feature>
<keyword evidence="19" id="KW-1185">Reference proteome</keyword>
<feature type="transmembrane region" description="Helical" evidence="14">
    <location>
        <begin position="301"/>
        <end position="319"/>
    </location>
</feature>
<dbReference type="GO" id="GO:0005524">
    <property type="term" value="F:ATP binding"/>
    <property type="evidence" value="ECO:0007669"/>
    <property type="project" value="UniProtKB-KW"/>
</dbReference>
<evidence type="ECO:0000256" key="6">
    <source>
        <dbReference type="ARBA" id="ARBA00022807"/>
    </source>
</evidence>
<dbReference type="GO" id="GO:0034040">
    <property type="term" value="F:ATPase-coupled lipid transmembrane transporter activity"/>
    <property type="evidence" value="ECO:0007669"/>
    <property type="project" value="TreeGrafter"/>
</dbReference>
<dbReference type="PANTHER" id="PTHR24221:SF654">
    <property type="entry name" value="ATP-BINDING CASSETTE SUB-FAMILY B MEMBER 6"/>
    <property type="match status" value="1"/>
</dbReference>
<evidence type="ECO:0000256" key="9">
    <source>
        <dbReference type="ARBA" id="ARBA00022989"/>
    </source>
</evidence>
<gene>
    <name evidence="18" type="ORF">ADL17_15280</name>
</gene>
<dbReference type="InterPro" id="IPR036640">
    <property type="entry name" value="ABC1_TM_sf"/>
</dbReference>
<dbReference type="GO" id="GO:0006508">
    <property type="term" value="P:proteolysis"/>
    <property type="evidence" value="ECO:0007669"/>
    <property type="project" value="InterPro"/>
</dbReference>
<evidence type="ECO:0000259" key="17">
    <source>
        <dbReference type="PROSITE" id="PS50990"/>
    </source>
</evidence>
<comment type="similarity">
    <text evidence="12">Belongs to the ABC transporter superfamily. Lipid exporter (TC 3.A.1.106) family.</text>
</comment>
<evidence type="ECO:0000256" key="11">
    <source>
        <dbReference type="ARBA" id="ARBA00043264"/>
    </source>
</evidence>
<name>A0A9X0I0E9_9ACTN</name>
<dbReference type="SUPFAM" id="SSF90123">
    <property type="entry name" value="ABC transporter transmembrane region"/>
    <property type="match status" value="1"/>
</dbReference>
<dbReference type="GO" id="GO:0016887">
    <property type="term" value="F:ATP hydrolysis activity"/>
    <property type="evidence" value="ECO:0007669"/>
    <property type="project" value="InterPro"/>
</dbReference>
<evidence type="ECO:0000256" key="4">
    <source>
        <dbReference type="ARBA" id="ARBA00022692"/>
    </source>
</evidence>
<evidence type="ECO:0000256" key="5">
    <source>
        <dbReference type="ARBA" id="ARBA00022741"/>
    </source>
</evidence>
<reference evidence="18 19" key="1">
    <citation type="submission" date="2015-10" db="EMBL/GenBank/DDBJ databases">
        <authorList>
            <person name="Ju K.-S."/>
            <person name="Doroghazi J.R."/>
            <person name="Metcalf W.W."/>
        </authorList>
    </citation>
    <scope>NUCLEOTIDE SEQUENCE [LARGE SCALE GENOMIC DNA]</scope>
    <source>
        <strain evidence="18 19">NRRL B-24793</strain>
    </source>
</reference>
<dbReference type="Pfam" id="PF00664">
    <property type="entry name" value="ABC_membrane"/>
    <property type="match status" value="1"/>
</dbReference>
<evidence type="ECO:0000259" key="16">
    <source>
        <dbReference type="PROSITE" id="PS50929"/>
    </source>
</evidence>
<keyword evidence="11" id="KW-0080">Bacteriocin transport</keyword>
<dbReference type="FunFam" id="3.40.50.300:FF:000299">
    <property type="entry name" value="ABC transporter ATP-binding protein/permease"/>
    <property type="match status" value="1"/>
</dbReference>
<keyword evidence="6" id="KW-0378">Hydrolase</keyword>
<dbReference type="GO" id="GO:0008234">
    <property type="term" value="F:cysteine-type peptidase activity"/>
    <property type="evidence" value="ECO:0007669"/>
    <property type="project" value="UniProtKB-KW"/>
</dbReference>
<evidence type="ECO:0000313" key="18">
    <source>
        <dbReference type="EMBL" id="KUJ44541.1"/>
    </source>
</evidence>
<keyword evidence="6" id="KW-0645">Protease</keyword>
<dbReference type="SUPFAM" id="SSF52540">
    <property type="entry name" value="P-loop containing nucleoside triphosphate hydrolases"/>
    <property type="match status" value="1"/>
</dbReference>
<evidence type="ECO:0000256" key="10">
    <source>
        <dbReference type="ARBA" id="ARBA00023136"/>
    </source>
</evidence>